<dbReference type="GO" id="GO:0006355">
    <property type="term" value="P:regulation of DNA-templated transcription"/>
    <property type="evidence" value="ECO:0007669"/>
    <property type="project" value="InterPro"/>
</dbReference>
<protein>
    <recommendedName>
        <fullName evidence="3">Ribbon-helix-helix protein CopG domain-containing protein</fullName>
    </recommendedName>
</protein>
<accession>A0A402DQI3</accession>
<proteinExistence type="predicted"/>
<evidence type="ECO:0000313" key="2">
    <source>
        <dbReference type="Proteomes" id="UP000289954"/>
    </source>
</evidence>
<comment type="caution">
    <text evidence="1">The sequence shown here is derived from an EMBL/GenBank/DDBJ whole genome shotgun (WGS) entry which is preliminary data.</text>
</comment>
<dbReference type="OrthoDB" id="3215765at2"/>
<name>A0A402DQI3_9CELL</name>
<dbReference type="Gene3D" id="1.10.1220.10">
    <property type="entry name" value="Met repressor-like"/>
    <property type="match status" value="1"/>
</dbReference>
<gene>
    <name evidence="1" type="ORF">CBZ_14580</name>
</gene>
<reference evidence="1 2" key="1">
    <citation type="submission" date="2019-01" db="EMBL/GenBank/DDBJ databases">
        <title>Draft genome sequence of Cellulomonas takizawaensis strain TKZ-21.</title>
        <authorList>
            <person name="Yamamura H."/>
            <person name="Hayashi T."/>
            <person name="Hamada M."/>
            <person name="Serisawa Y."/>
            <person name="Matsuyama K."/>
            <person name="Nakagawa Y."/>
            <person name="Otoguro M."/>
            <person name="Yanagida F."/>
            <person name="Hayakawa M."/>
        </authorList>
    </citation>
    <scope>NUCLEOTIDE SEQUENCE [LARGE SCALE GENOMIC DNA]</scope>
    <source>
        <strain evidence="1 2">NBRC12680</strain>
    </source>
</reference>
<evidence type="ECO:0008006" key="3">
    <source>
        <dbReference type="Google" id="ProtNLM"/>
    </source>
</evidence>
<dbReference type="Proteomes" id="UP000289954">
    <property type="component" value="Unassembled WGS sequence"/>
</dbReference>
<dbReference type="InterPro" id="IPR013321">
    <property type="entry name" value="Arc_rbn_hlx_hlx"/>
</dbReference>
<keyword evidence="2" id="KW-1185">Reference proteome</keyword>
<evidence type="ECO:0000313" key="1">
    <source>
        <dbReference type="EMBL" id="GCE76402.1"/>
    </source>
</evidence>
<dbReference type="RefSeq" id="WP_130780996.1">
    <property type="nucleotide sequence ID" value="NZ_BIMR01000094.1"/>
</dbReference>
<organism evidence="1 2">
    <name type="scientific">Cellulomonas biazotea</name>
    <dbReference type="NCBI Taxonomy" id="1709"/>
    <lineage>
        <taxon>Bacteria</taxon>
        <taxon>Bacillati</taxon>
        <taxon>Actinomycetota</taxon>
        <taxon>Actinomycetes</taxon>
        <taxon>Micrococcales</taxon>
        <taxon>Cellulomonadaceae</taxon>
        <taxon>Cellulomonas</taxon>
    </lineage>
</organism>
<sequence>MPDILVRGLSDAAVAHFDDEARSLGVSRAEVLRRHLESEVPSAVRPTRMTPDDWDRFAAGFADLADPDVMGAAWR</sequence>
<dbReference type="AlphaFoldDB" id="A0A402DQI3"/>
<dbReference type="EMBL" id="BIMR01000094">
    <property type="protein sequence ID" value="GCE76402.1"/>
    <property type="molecule type" value="Genomic_DNA"/>
</dbReference>